<comment type="caution">
    <text evidence="14">The sequence shown here is derived from an EMBL/GenBank/DDBJ whole genome shotgun (WGS) entry which is preliminary data.</text>
</comment>
<dbReference type="SUPFAM" id="SSF53613">
    <property type="entry name" value="Ribokinase-like"/>
    <property type="match status" value="1"/>
</dbReference>
<keyword evidence="10" id="KW-0630">Potassium</keyword>
<protein>
    <recommendedName>
        <fullName evidence="3">Ribokinase</fullName>
        <ecNumber evidence="2">2.7.1.15</ecNumber>
    </recommendedName>
</protein>
<evidence type="ECO:0000256" key="2">
    <source>
        <dbReference type="ARBA" id="ARBA00012035"/>
    </source>
</evidence>
<keyword evidence="11" id="KW-0119">Carbohydrate metabolism</keyword>
<dbReference type="InterPro" id="IPR011877">
    <property type="entry name" value="Ribokinase"/>
</dbReference>
<dbReference type="InterPro" id="IPR011611">
    <property type="entry name" value="PfkB_dom"/>
</dbReference>
<keyword evidence="8" id="KW-0067">ATP-binding</keyword>
<evidence type="ECO:0000256" key="1">
    <source>
        <dbReference type="ARBA" id="ARBA00010688"/>
    </source>
</evidence>
<dbReference type="EMBL" id="SACP01000002">
    <property type="protein sequence ID" value="RVU21210.1"/>
    <property type="molecule type" value="Genomic_DNA"/>
</dbReference>
<dbReference type="PANTHER" id="PTHR10584">
    <property type="entry name" value="SUGAR KINASE"/>
    <property type="match status" value="1"/>
</dbReference>
<dbReference type="GO" id="GO:0006014">
    <property type="term" value="P:D-ribose metabolic process"/>
    <property type="evidence" value="ECO:0007669"/>
    <property type="project" value="InterPro"/>
</dbReference>
<evidence type="ECO:0000259" key="13">
    <source>
        <dbReference type="Pfam" id="PF00294"/>
    </source>
</evidence>
<proteinExistence type="inferred from homology"/>
<evidence type="ECO:0000256" key="12">
    <source>
        <dbReference type="RuleBase" id="RU003704"/>
    </source>
</evidence>
<reference evidence="14 15" key="1">
    <citation type="submission" date="2019-01" db="EMBL/GenBank/DDBJ databases">
        <authorList>
            <person name="Chen W.-M."/>
        </authorList>
    </citation>
    <scope>NUCLEOTIDE SEQUENCE [LARGE SCALE GENOMIC DNA]</scope>
    <source>
        <strain evidence="14 15">TER-1</strain>
    </source>
</reference>
<dbReference type="InterPro" id="IPR002173">
    <property type="entry name" value="Carboh/pur_kinase_PfkB_CS"/>
</dbReference>
<evidence type="ECO:0000256" key="10">
    <source>
        <dbReference type="ARBA" id="ARBA00022958"/>
    </source>
</evidence>
<dbReference type="Proteomes" id="UP000286997">
    <property type="component" value="Unassembled WGS sequence"/>
</dbReference>
<evidence type="ECO:0000313" key="14">
    <source>
        <dbReference type="EMBL" id="RVU21210.1"/>
    </source>
</evidence>
<keyword evidence="6" id="KW-0547">Nucleotide-binding</keyword>
<evidence type="ECO:0000256" key="8">
    <source>
        <dbReference type="ARBA" id="ARBA00022840"/>
    </source>
</evidence>
<dbReference type="AlphaFoldDB" id="A0A3S2YWW2"/>
<dbReference type="InterPro" id="IPR002139">
    <property type="entry name" value="Ribo/fructo_kinase"/>
</dbReference>
<evidence type="ECO:0000256" key="5">
    <source>
        <dbReference type="ARBA" id="ARBA00022723"/>
    </source>
</evidence>
<dbReference type="GO" id="GO:0004747">
    <property type="term" value="F:ribokinase activity"/>
    <property type="evidence" value="ECO:0007669"/>
    <property type="project" value="UniProtKB-EC"/>
</dbReference>
<sequence length="309" mass="30993">MRVFVIGSFVMACSVKVARLPQAGESLNGLAFLAEPGGKGFNLALATHRLGITVDGLFAVGTDMVSPMVRSTFAQVGFSEEMLVPHAGSTGAGVAFVDASGENCLAVCLGANLALDADDVRAVAARVGRADLVAATFESPDAPTREAFALARALGRPTLLNPSPVRPIDPGILADTAILVVNAVEAADLGLGTPDTIADARAATPAIAALLDGGLELLVVTLGECGAMAFRPGSPPLHQPAFAVAAVDTVGAGDAFTAGLMAGLLAHEPLAATLRQAAACGALTTCRFGTFDAFPTAQALAAFLDGDAA</sequence>
<name>A0A3S2YWW2_9HYPH</name>
<dbReference type="PROSITE" id="PS00584">
    <property type="entry name" value="PFKB_KINASES_2"/>
    <property type="match status" value="1"/>
</dbReference>
<dbReference type="EC" id="2.7.1.15" evidence="2"/>
<dbReference type="Gene3D" id="3.40.1190.20">
    <property type="match status" value="1"/>
</dbReference>
<evidence type="ECO:0000256" key="11">
    <source>
        <dbReference type="ARBA" id="ARBA00023277"/>
    </source>
</evidence>
<dbReference type="OrthoDB" id="9813569at2"/>
<dbReference type="InterPro" id="IPR029056">
    <property type="entry name" value="Ribokinase-like"/>
</dbReference>
<evidence type="ECO:0000256" key="3">
    <source>
        <dbReference type="ARBA" id="ARBA00016943"/>
    </source>
</evidence>
<feature type="domain" description="Carbohydrate kinase PfkB" evidence="13">
    <location>
        <begin position="3"/>
        <end position="296"/>
    </location>
</feature>
<evidence type="ECO:0000256" key="9">
    <source>
        <dbReference type="ARBA" id="ARBA00022842"/>
    </source>
</evidence>
<evidence type="ECO:0000256" key="6">
    <source>
        <dbReference type="ARBA" id="ARBA00022741"/>
    </source>
</evidence>
<comment type="similarity">
    <text evidence="1 12">Belongs to the carbohydrate kinase PfkB family.</text>
</comment>
<keyword evidence="7 12" id="KW-0418">Kinase</keyword>
<keyword evidence="15" id="KW-1185">Reference proteome</keyword>
<keyword evidence="9" id="KW-0460">Magnesium</keyword>
<organism evidence="14 15">
    <name type="scientific">Methylobacterium oryzihabitans</name>
    <dbReference type="NCBI Taxonomy" id="2499852"/>
    <lineage>
        <taxon>Bacteria</taxon>
        <taxon>Pseudomonadati</taxon>
        <taxon>Pseudomonadota</taxon>
        <taxon>Alphaproteobacteria</taxon>
        <taxon>Hyphomicrobiales</taxon>
        <taxon>Methylobacteriaceae</taxon>
        <taxon>Methylobacterium</taxon>
    </lineage>
</organism>
<dbReference type="RefSeq" id="WP_127727430.1">
    <property type="nucleotide sequence ID" value="NZ_SACP01000002.1"/>
</dbReference>
<accession>A0A3S2YWW2</accession>
<dbReference type="GO" id="GO:0046872">
    <property type="term" value="F:metal ion binding"/>
    <property type="evidence" value="ECO:0007669"/>
    <property type="project" value="UniProtKB-KW"/>
</dbReference>
<dbReference type="PANTHER" id="PTHR10584:SF166">
    <property type="entry name" value="RIBOKINASE"/>
    <property type="match status" value="1"/>
</dbReference>
<keyword evidence="4 12" id="KW-0808">Transferase</keyword>
<dbReference type="CDD" id="cd01174">
    <property type="entry name" value="ribokinase"/>
    <property type="match status" value="1"/>
</dbReference>
<dbReference type="GO" id="GO:0005524">
    <property type="term" value="F:ATP binding"/>
    <property type="evidence" value="ECO:0007669"/>
    <property type="project" value="UniProtKB-KW"/>
</dbReference>
<evidence type="ECO:0000256" key="7">
    <source>
        <dbReference type="ARBA" id="ARBA00022777"/>
    </source>
</evidence>
<dbReference type="Pfam" id="PF00294">
    <property type="entry name" value="PfkB"/>
    <property type="match status" value="1"/>
</dbReference>
<dbReference type="PRINTS" id="PR00990">
    <property type="entry name" value="RIBOKINASE"/>
</dbReference>
<gene>
    <name evidence="14" type="ORF">EOE48_03720</name>
</gene>
<evidence type="ECO:0000313" key="15">
    <source>
        <dbReference type="Proteomes" id="UP000286997"/>
    </source>
</evidence>
<keyword evidence="5" id="KW-0479">Metal-binding</keyword>
<evidence type="ECO:0000256" key="4">
    <source>
        <dbReference type="ARBA" id="ARBA00022679"/>
    </source>
</evidence>